<evidence type="ECO:0000313" key="1">
    <source>
        <dbReference type="EMBL" id="SLK09721.1"/>
    </source>
</evidence>
<proteinExistence type="predicted"/>
<keyword evidence="2" id="KW-1185">Reference proteome</keyword>
<gene>
    <name evidence="1" type="ORF">SAMN06295987_11037</name>
</gene>
<evidence type="ECO:0000313" key="2">
    <source>
        <dbReference type="Proteomes" id="UP000190989"/>
    </source>
</evidence>
<reference evidence="2" key="1">
    <citation type="submission" date="2017-02" db="EMBL/GenBank/DDBJ databases">
        <authorList>
            <person name="Varghese N."/>
            <person name="Submissions S."/>
        </authorList>
    </citation>
    <scope>NUCLEOTIDE SEQUENCE [LARGE SCALE GENOMIC DNA]</scope>
    <source>
        <strain evidence="2">SM117</strain>
    </source>
</reference>
<dbReference type="Proteomes" id="UP000190989">
    <property type="component" value="Unassembled WGS sequence"/>
</dbReference>
<accession>A0A1U6INV0</accession>
<dbReference type="Pfam" id="PF13730">
    <property type="entry name" value="HTH_36"/>
    <property type="match status" value="1"/>
</dbReference>
<protein>
    <submittedName>
        <fullName evidence="1">Helix-turn-helix domain-containing protein</fullName>
    </submittedName>
</protein>
<dbReference type="AlphaFoldDB" id="A0A1U6INV0"/>
<sequence>MNAKAVLEALLSVMDGKTGRCDPSLDTIAKRSRLSRRTVVRQLDVLRAQNIINWVRRTVKTGNAPGEGPQRQQTSNSYFIDMLQLPIEIVRTLRQKLGGKLREKVRHLHGSGAVPSRMAIKAERLLKGVTSALTSGGGREQAERRSLVGGTAMSRLAHMYGDDAEALRQHEEMLSSFSVPSASAKLALYPVLRTRREKD</sequence>
<dbReference type="RefSeq" id="WP_245829426.1">
    <property type="nucleotide sequence ID" value="NZ_FVZE01000010.1"/>
</dbReference>
<organism evidence="1 2">
    <name type="scientific">Novosphingobium mathurense</name>
    <dbReference type="NCBI Taxonomy" id="428990"/>
    <lineage>
        <taxon>Bacteria</taxon>
        <taxon>Pseudomonadati</taxon>
        <taxon>Pseudomonadota</taxon>
        <taxon>Alphaproteobacteria</taxon>
        <taxon>Sphingomonadales</taxon>
        <taxon>Sphingomonadaceae</taxon>
        <taxon>Novosphingobium</taxon>
    </lineage>
</organism>
<name>A0A1U6INV0_9SPHN</name>
<dbReference type="EMBL" id="FVZE01000010">
    <property type="protein sequence ID" value="SLK09721.1"/>
    <property type="molecule type" value="Genomic_DNA"/>
</dbReference>